<accession>A0A0P1GFZ2</accession>
<evidence type="ECO:0000313" key="3">
    <source>
        <dbReference type="Proteomes" id="UP000054935"/>
    </source>
</evidence>
<feature type="chain" id="PRO_5006063392" description="Cytochrome c domain-containing protein" evidence="1">
    <location>
        <begin position="23"/>
        <end position="494"/>
    </location>
</feature>
<gene>
    <name evidence="2" type="ORF">TRN7648_03142</name>
</gene>
<protein>
    <recommendedName>
        <fullName evidence="4">Cytochrome c domain-containing protein</fullName>
    </recommendedName>
</protein>
<dbReference type="STRING" id="441103.TRN7648_03142"/>
<dbReference type="AlphaFoldDB" id="A0A0P1GFZ2"/>
<dbReference type="Proteomes" id="UP000054935">
    <property type="component" value="Unassembled WGS sequence"/>
</dbReference>
<organism evidence="2 3">
    <name type="scientific">Tropicibacter naphthalenivorans</name>
    <dbReference type="NCBI Taxonomy" id="441103"/>
    <lineage>
        <taxon>Bacteria</taxon>
        <taxon>Pseudomonadati</taxon>
        <taxon>Pseudomonadota</taxon>
        <taxon>Alphaproteobacteria</taxon>
        <taxon>Rhodobacterales</taxon>
        <taxon>Roseobacteraceae</taxon>
        <taxon>Tropicibacter</taxon>
    </lineage>
</organism>
<dbReference type="EMBL" id="CYSE01000006">
    <property type="protein sequence ID" value="CUH80751.1"/>
    <property type="molecule type" value="Genomic_DNA"/>
</dbReference>
<reference evidence="2 3" key="1">
    <citation type="submission" date="2015-09" db="EMBL/GenBank/DDBJ databases">
        <authorList>
            <consortium name="Swine Surveillance"/>
        </authorList>
    </citation>
    <scope>NUCLEOTIDE SEQUENCE [LARGE SCALE GENOMIC DNA]</scope>
    <source>
        <strain evidence="2 3">CECT 7648</strain>
    </source>
</reference>
<dbReference type="RefSeq" id="WP_058248605.1">
    <property type="nucleotide sequence ID" value="NZ_CYSE01000006.1"/>
</dbReference>
<proteinExistence type="predicted"/>
<evidence type="ECO:0000313" key="2">
    <source>
        <dbReference type="EMBL" id="CUH80751.1"/>
    </source>
</evidence>
<sequence>MKHRIPGAICAAIMALPGGLAAQSPSEINPLCDATATKPLTPVEAAKAAQVGHTAGGPQANTQNPYPDFGFMIEPNVYFACFSDQPIFRLKTDFPKDLPSEMPPFWELDPTDPVQALDYLVGVKTYSLTGNAPSWDPFQNAQANWYHIPWLHSSPTAYPPNGGTEGFRGLIKEAPISQGQIGPNQTDQEGNYSVYAITLVNDIAGYTLGQMWADPTNPDPRTTDARYGGGFKDGAVFAKLLFTDAAKDGADIAVLQNPVEWRGYITQNFWTSDKRTVQPLRLVQMDVAVRDSRAGETKWVMGTFAYNGAADPKAQDDATRMQNNLIPVGVQWGNDPDNTEPGYITGFPATETRSNPGLKETVIFDHPDLNPHLPPQHLGWNGRLNGPVDLSTTSCLSCHINAQYPALVSLVPDGAVPDGGTEVPKQAGTDEWMFWFQNTPAAMPTTEAAYSTDFSFQVAISLTNFFAARNALDAGYYADEFRIKPVPIQRGYKD</sequence>
<evidence type="ECO:0000256" key="1">
    <source>
        <dbReference type="SAM" id="SignalP"/>
    </source>
</evidence>
<name>A0A0P1GFZ2_9RHOB</name>
<keyword evidence="1" id="KW-0732">Signal</keyword>
<dbReference type="OrthoDB" id="8830878at2"/>
<keyword evidence="3" id="KW-1185">Reference proteome</keyword>
<evidence type="ECO:0008006" key="4">
    <source>
        <dbReference type="Google" id="ProtNLM"/>
    </source>
</evidence>
<feature type="signal peptide" evidence="1">
    <location>
        <begin position="1"/>
        <end position="22"/>
    </location>
</feature>